<accession>A0A2I0V7I4</accession>
<dbReference type="EMBL" id="KZ505495">
    <property type="protein sequence ID" value="PKU59372.1"/>
    <property type="molecule type" value="Genomic_DNA"/>
</dbReference>
<gene>
    <name evidence="1" type="ORF">MA16_Dca029151</name>
</gene>
<sequence>MKIWKVMTALSMKFLKIGATKLSQGFPASFQPSEFLAVAHPLLTGFKKSKPASFTYSSLVRHFSVYGVVGKEEY</sequence>
<organism evidence="1 2">
    <name type="scientific">Dendrobium catenatum</name>
    <dbReference type="NCBI Taxonomy" id="906689"/>
    <lineage>
        <taxon>Eukaryota</taxon>
        <taxon>Viridiplantae</taxon>
        <taxon>Streptophyta</taxon>
        <taxon>Embryophyta</taxon>
        <taxon>Tracheophyta</taxon>
        <taxon>Spermatophyta</taxon>
        <taxon>Magnoliopsida</taxon>
        <taxon>Liliopsida</taxon>
        <taxon>Asparagales</taxon>
        <taxon>Orchidaceae</taxon>
        <taxon>Epidendroideae</taxon>
        <taxon>Malaxideae</taxon>
        <taxon>Dendrobiinae</taxon>
        <taxon>Dendrobium</taxon>
    </lineage>
</organism>
<evidence type="ECO:0000313" key="1">
    <source>
        <dbReference type="EMBL" id="PKU59372.1"/>
    </source>
</evidence>
<evidence type="ECO:0000313" key="2">
    <source>
        <dbReference type="Proteomes" id="UP000233837"/>
    </source>
</evidence>
<reference evidence="1 2" key="1">
    <citation type="journal article" date="2016" name="Sci. Rep.">
        <title>The Dendrobium catenatum Lindl. genome sequence provides insights into polysaccharide synthase, floral development and adaptive evolution.</title>
        <authorList>
            <person name="Zhang G.Q."/>
            <person name="Xu Q."/>
            <person name="Bian C."/>
            <person name="Tsai W.C."/>
            <person name="Yeh C.M."/>
            <person name="Liu K.W."/>
            <person name="Yoshida K."/>
            <person name="Zhang L.S."/>
            <person name="Chang S.B."/>
            <person name="Chen F."/>
            <person name="Shi Y."/>
            <person name="Su Y.Y."/>
            <person name="Zhang Y.Q."/>
            <person name="Chen L.J."/>
            <person name="Yin Y."/>
            <person name="Lin M."/>
            <person name="Huang H."/>
            <person name="Deng H."/>
            <person name="Wang Z.W."/>
            <person name="Zhu S.L."/>
            <person name="Zhao X."/>
            <person name="Deng C."/>
            <person name="Niu S.C."/>
            <person name="Huang J."/>
            <person name="Wang M."/>
            <person name="Liu G.H."/>
            <person name="Yang H.J."/>
            <person name="Xiao X.J."/>
            <person name="Hsiao Y.Y."/>
            <person name="Wu W.L."/>
            <person name="Chen Y.Y."/>
            <person name="Mitsuda N."/>
            <person name="Ohme-Takagi M."/>
            <person name="Luo Y.B."/>
            <person name="Van de Peer Y."/>
            <person name="Liu Z.J."/>
        </authorList>
    </citation>
    <scope>NUCLEOTIDE SEQUENCE [LARGE SCALE GENOMIC DNA]</scope>
    <source>
        <tissue evidence="1">The whole plant</tissue>
    </source>
</reference>
<name>A0A2I0V7I4_9ASPA</name>
<keyword evidence="2" id="KW-1185">Reference proteome</keyword>
<reference evidence="1 2" key="2">
    <citation type="journal article" date="2017" name="Nature">
        <title>The Apostasia genome and the evolution of orchids.</title>
        <authorList>
            <person name="Zhang G.Q."/>
            <person name="Liu K.W."/>
            <person name="Li Z."/>
            <person name="Lohaus R."/>
            <person name="Hsiao Y.Y."/>
            <person name="Niu S.C."/>
            <person name="Wang J.Y."/>
            <person name="Lin Y.C."/>
            <person name="Xu Q."/>
            <person name="Chen L.J."/>
            <person name="Yoshida K."/>
            <person name="Fujiwara S."/>
            <person name="Wang Z.W."/>
            <person name="Zhang Y.Q."/>
            <person name="Mitsuda N."/>
            <person name="Wang M."/>
            <person name="Liu G.H."/>
            <person name="Pecoraro L."/>
            <person name="Huang H.X."/>
            <person name="Xiao X.J."/>
            <person name="Lin M."/>
            <person name="Wu X.Y."/>
            <person name="Wu W.L."/>
            <person name="Chen Y.Y."/>
            <person name="Chang S.B."/>
            <person name="Sakamoto S."/>
            <person name="Ohme-Takagi M."/>
            <person name="Yagi M."/>
            <person name="Zeng S.J."/>
            <person name="Shen C.Y."/>
            <person name="Yeh C.M."/>
            <person name="Luo Y.B."/>
            <person name="Tsai W.C."/>
            <person name="Van de Peer Y."/>
            <person name="Liu Z.J."/>
        </authorList>
    </citation>
    <scope>NUCLEOTIDE SEQUENCE [LARGE SCALE GENOMIC DNA]</scope>
    <source>
        <tissue evidence="1">The whole plant</tissue>
    </source>
</reference>
<dbReference type="AlphaFoldDB" id="A0A2I0V7I4"/>
<protein>
    <submittedName>
        <fullName evidence="1">Uncharacterized protein</fullName>
    </submittedName>
</protein>
<dbReference type="Proteomes" id="UP000233837">
    <property type="component" value="Unassembled WGS sequence"/>
</dbReference>
<proteinExistence type="predicted"/>